<dbReference type="RefSeq" id="WP_146452063.1">
    <property type="nucleotide sequence ID" value="NZ_SJPS01000006.1"/>
</dbReference>
<reference evidence="15 16" key="1">
    <citation type="submission" date="2019-02" db="EMBL/GenBank/DDBJ databases">
        <title>Deep-cultivation of Planctomycetes and their phenomic and genomic characterization uncovers novel biology.</title>
        <authorList>
            <person name="Wiegand S."/>
            <person name="Jogler M."/>
            <person name="Boedeker C."/>
            <person name="Pinto D."/>
            <person name="Vollmers J."/>
            <person name="Rivas-Marin E."/>
            <person name="Kohn T."/>
            <person name="Peeters S.H."/>
            <person name="Heuer A."/>
            <person name="Rast P."/>
            <person name="Oberbeckmann S."/>
            <person name="Bunk B."/>
            <person name="Jeske O."/>
            <person name="Meyerdierks A."/>
            <person name="Storesund J.E."/>
            <person name="Kallscheuer N."/>
            <person name="Luecker S."/>
            <person name="Lage O.M."/>
            <person name="Pohl T."/>
            <person name="Merkel B.J."/>
            <person name="Hornburger P."/>
            <person name="Mueller R.-W."/>
            <person name="Bruemmer F."/>
            <person name="Labrenz M."/>
            <person name="Spormann A.M."/>
            <person name="Op Den Camp H."/>
            <person name="Overmann J."/>
            <person name="Amann R."/>
            <person name="Jetten M.S.M."/>
            <person name="Mascher T."/>
            <person name="Medema M.H."/>
            <person name="Devos D.P."/>
            <person name="Kaster A.-K."/>
            <person name="Ovreas L."/>
            <person name="Rohde M."/>
            <person name="Galperin M.Y."/>
            <person name="Jogler C."/>
        </authorList>
    </citation>
    <scope>NUCLEOTIDE SEQUENCE [LARGE SCALE GENOMIC DNA]</scope>
    <source>
        <strain evidence="15 16">Pla144</strain>
    </source>
</reference>
<keyword evidence="8 14" id="KW-0350">Heme biosynthesis</keyword>
<dbReference type="InterPro" id="IPR000537">
    <property type="entry name" value="UbiA_prenyltransferase"/>
</dbReference>
<feature type="transmembrane region" description="Helical" evidence="14">
    <location>
        <begin position="31"/>
        <end position="49"/>
    </location>
</feature>
<dbReference type="UniPathway" id="UPA00834">
    <property type="reaction ID" value="UER00712"/>
</dbReference>
<evidence type="ECO:0000256" key="12">
    <source>
        <dbReference type="ARBA" id="ARBA00042475"/>
    </source>
</evidence>
<evidence type="ECO:0000256" key="10">
    <source>
        <dbReference type="ARBA" id="ARBA00030253"/>
    </source>
</evidence>
<comment type="subcellular location">
    <subcellularLocation>
        <location evidence="1 14">Cell membrane</location>
        <topology evidence="1 14">Multi-pass membrane protein</topology>
    </subcellularLocation>
</comment>
<evidence type="ECO:0000256" key="3">
    <source>
        <dbReference type="ARBA" id="ARBA00012292"/>
    </source>
</evidence>
<comment type="similarity">
    <text evidence="14">Belongs to the UbiA prenyltransferase family. Protoheme IX farnesyltransferase subfamily.</text>
</comment>
<keyword evidence="16" id="KW-1185">Reference proteome</keyword>
<feature type="transmembrane region" description="Helical" evidence="14">
    <location>
        <begin position="98"/>
        <end position="118"/>
    </location>
</feature>
<comment type="pathway">
    <text evidence="2 14">Porphyrin-containing compound metabolism; heme O biosynthesis; heme O from protoheme: step 1/1.</text>
</comment>
<keyword evidence="9 14" id="KW-0472">Membrane</keyword>
<evidence type="ECO:0000256" key="8">
    <source>
        <dbReference type="ARBA" id="ARBA00023133"/>
    </source>
</evidence>
<evidence type="ECO:0000256" key="9">
    <source>
        <dbReference type="ARBA" id="ARBA00023136"/>
    </source>
</evidence>
<evidence type="ECO:0000256" key="5">
    <source>
        <dbReference type="ARBA" id="ARBA00022679"/>
    </source>
</evidence>
<evidence type="ECO:0000256" key="1">
    <source>
        <dbReference type="ARBA" id="ARBA00004651"/>
    </source>
</evidence>
<dbReference type="OrthoDB" id="9814417at2"/>
<evidence type="ECO:0000313" key="15">
    <source>
        <dbReference type="EMBL" id="TWU23561.1"/>
    </source>
</evidence>
<name>A0A5C6CJN4_9BACT</name>
<evidence type="ECO:0000256" key="14">
    <source>
        <dbReference type="HAMAP-Rule" id="MF_00154"/>
    </source>
</evidence>
<comment type="caution">
    <text evidence="15">The sequence shown here is derived from an EMBL/GenBank/DDBJ whole genome shotgun (WGS) entry which is preliminary data.</text>
</comment>
<accession>A0A5C6CJN4</accession>
<dbReference type="EC" id="2.5.1.141" evidence="3 14"/>
<keyword evidence="5 14" id="KW-0808">Transferase</keyword>
<feature type="transmembrane region" description="Helical" evidence="14">
    <location>
        <begin position="222"/>
        <end position="243"/>
    </location>
</feature>
<feature type="transmembrane region" description="Helical" evidence="14">
    <location>
        <begin position="249"/>
        <end position="272"/>
    </location>
</feature>
<evidence type="ECO:0000256" key="7">
    <source>
        <dbReference type="ARBA" id="ARBA00022989"/>
    </source>
</evidence>
<evidence type="ECO:0000256" key="6">
    <source>
        <dbReference type="ARBA" id="ARBA00022692"/>
    </source>
</evidence>
<protein>
    <recommendedName>
        <fullName evidence="11 14">Protoheme IX farnesyltransferase</fullName>
        <ecNumber evidence="3 14">2.5.1.141</ecNumber>
    </recommendedName>
    <alternativeName>
        <fullName evidence="12 14">Heme B farnesyltransferase</fullName>
    </alternativeName>
    <alternativeName>
        <fullName evidence="10 14">Heme O synthase</fullName>
    </alternativeName>
</protein>
<dbReference type="Proteomes" id="UP000318437">
    <property type="component" value="Unassembled WGS sequence"/>
</dbReference>
<sequence length="302" mass="32382">MSTSTIITSESPSRALVAKLSDYLELTKPRIVLLELIVASAAACLAAPHTLDMQVLLFALAGTGLVAASASIANQWWERSSDAHMPRTEDRPLPAGRVSSAEAILLSLVTLLAGMAILVWRVNMLTALLGLASWMLYVVIYTPLKTRSSFNTTVGAVAGAIPIIMGWTATGTPLGLNAWSLAGVLFLWQFPHFMAIAWIYRHDYAAAGHRMLTVVDPSGMRAGAQAVLGAAVLIPVSLIPAVVPTSGSPLLYLTWSFTLGTILLGLSIRFAIFRDEISARFLLRASLIYLPAWLAMLLVVTL</sequence>
<proteinExistence type="inferred from homology"/>
<evidence type="ECO:0000256" key="2">
    <source>
        <dbReference type="ARBA" id="ARBA00004919"/>
    </source>
</evidence>
<dbReference type="NCBIfam" id="TIGR01473">
    <property type="entry name" value="cyoE_ctaB"/>
    <property type="match status" value="1"/>
</dbReference>
<dbReference type="CDD" id="cd13957">
    <property type="entry name" value="PT_UbiA_Cox10"/>
    <property type="match status" value="1"/>
</dbReference>
<feature type="transmembrane region" description="Helical" evidence="14">
    <location>
        <begin position="281"/>
        <end position="300"/>
    </location>
</feature>
<dbReference type="InterPro" id="IPR044878">
    <property type="entry name" value="UbiA_sf"/>
</dbReference>
<dbReference type="InterPro" id="IPR006369">
    <property type="entry name" value="Protohaem_IX_farnesylTrfase"/>
</dbReference>
<dbReference type="GO" id="GO:0005886">
    <property type="term" value="C:plasma membrane"/>
    <property type="evidence" value="ECO:0007669"/>
    <property type="project" value="UniProtKB-SubCell"/>
</dbReference>
<dbReference type="PANTHER" id="PTHR43448">
    <property type="entry name" value="PROTOHEME IX FARNESYLTRANSFERASE, MITOCHONDRIAL"/>
    <property type="match status" value="1"/>
</dbReference>
<keyword evidence="4 14" id="KW-1003">Cell membrane</keyword>
<dbReference type="AlphaFoldDB" id="A0A5C6CJN4"/>
<feature type="transmembrane region" description="Helical" evidence="14">
    <location>
        <begin position="149"/>
        <end position="167"/>
    </location>
</feature>
<feature type="transmembrane region" description="Helical" evidence="14">
    <location>
        <begin position="179"/>
        <end position="201"/>
    </location>
</feature>
<evidence type="ECO:0000313" key="16">
    <source>
        <dbReference type="Proteomes" id="UP000318437"/>
    </source>
</evidence>
<dbReference type="Gene3D" id="1.10.357.140">
    <property type="entry name" value="UbiA prenyltransferase"/>
    <property type="match status" value="1"/>
</dbReference>
<dbReference type="PANTHER" id="PTHR43448:SF7">
    <property type="entry name" value="4-HYDROXYBENZOATE SOLANESYLTRANSFERASE"/>
    <property type="match status" value="1"/>
</dbReference>
<organism evidence="15 16">
    <name type="scientific">Bythopirellula polymerisocia</name>
    <dbReference type="NCBI Taxonomy" id="2528003"/>
    <lineage>
        <taxon>Bacteria</taxon>
        <taxon>Pseudomonadati</taxon>
        <taxon>Planctomycetota</taxon>
        <taxon>Planctomycetia</taxon>
        <taxon>Pirellulales</taxon>
        <taxon>Lacipirellulaceae</taxon>
        <taxon>Bythopirellula</taxon>
    </lineage>
</organism>
<dbReference type="EMBL" id="SJPS01000006">
    <property type="protein sequence ID" value="TWU23561.1"/>
    <property type="molecule type" value="Genomic_DNA"/>
</dbReference>
<dbReference type="GO" id="GO:0048034">
    <property type="term" value="P:heme O biosynthetic process"/>
    <property type="evidence" value="ECO:0007669"/>
    <property type="project" value="UniProtKB-UniRule"/>
</dbReference>
<feature type="transmembrane region" description="Helical" evidence="14">
    <location>
        <begin position="55"/>
        <end position="77"/>
    </location>
</feature>
<keyword evidence="7 14" id="KW-1133">Transmembrane helix</keyword>
<comment type="catalytic activity">
    <reaction evidence="13 14">
        <text>heme b + (2E,6E)-farnesyl diphosphate + H2O = Fe(II)-heme o + diphosphate</text>
        <dbReference type="Rhea" id="RHEA:28070"/>
        <dbReference type="ChEBI" id="CHEBI:15377"/>
        <dbReference type="ChEBI" id="CHEBI:33019"/>
        <dbReference type="ChEBI" id="CHEBI:60344"/>
        <dbReference type="ChEBI" id="CHEBI:60530"/>
        <dbReference type="ChEBI" id="CHEBI:175763"/>
        <dbReference type="EC" id="2.5.1.141"/>
    </reaction>
</comment>
<evidence type="ECO:0000256" key="11">
    <source>
        <dbReference type="ARBA" id="ARBA00040810"/>
    </source>
</evidence>
<evidence type="ECO:0000256" key="13">
    <source>
        <dbReference type="ARBA" id="ARBA00047690"/>
    </source>
</evidence>
<dbReference type="GO" id="GO:0008495">
    <property type="term" value="F:protoheme IX farnesyltransferase activity"/>
    <property type="evidence" value="ECO:0007669"/>
    <property type="project" value="UniProtKB-UniRule"/>
</dbReference>
<evidence type="ECO:0000256" key="4">
    <source>
        <dbReference type="ARBA" id="ARBA00022475"/>
    </source>
</evidence>
<feature type="transmembrane region" description="Helical" evidence="14">
    <location>
        <begin position="124"/>
        <end position="142"/>
    </location>
</feature>
<comment type="miscellaneous">
    <text evidence="14">Carbon 2 of the heme B porphyrin ring is defined according to the Fischer nomenclature.</text>
</comment>
<dbReference type="HAMAP" id="MF_00154">
    <property type="entry name" value="CyoE_CtaB"/>
    <property type="match status" value="1"/>
</dbReference>
<dbReference type="Pfam" id="PF01040">
    <property type="entry name" value="UbiA"/>
    <property type="match status" value="1"/>
</dbReference>
<keyword evidence="6 14" id="KW-0812">Transmembrane</keyword>
<gene>
    <name evidence="15" type="primary">ctaB2</name>
    <name evidence="14" type="synonym">ctaB</name>
    <name evidence="15" type="ORF">Pla144_37360</name>
</gene>
<comment type="function">
    <text evidence="14">Converts heme B (protoheme IX) to heme O by substitution of the vinyl group on carbon 2 of heme B porphyrin ring with a hydroxyethyl farnesyl side group.</text>
</comment>